<accession>A0A2Z6RZT3</accession>
<proteinExistence type="predicted"/>
<gene>
    <name evidence="1" type="ORF">RclHR1_02970013</name>
</gene>
<dbReference type="EMBL" id="BEXD01002190">
    <property type="protein sequence ID" value="GBB97338.1"/>
    <property type="molecule type" value="Genomic_DNA"/>
</dbReference>
<comment type="caution">
    <text evidence="1">The sequence shown here is derived from an EMBL/GenBank/DDBJ whole genome shotgun (WGS) entry which is preliminary data.</text>
</comment>
<dbReference type="AlphaFoldDB" id="A0A2Z6RZT3"/>
<evidence type="ECO:0000313" key="1">
    <source>
        <dbReference type="EMBL" id="GBB97338.1"/>
    </source>
</evidence>
<dbReference type="Proteomes" id="UP000247702">
    <property type="component" value="Unassembled WGS sequence"/>
</dbReference>
<organism evidence="1 2">
    <name type="scientific">Rhizophagus clarus</name>
    <dbReference type="NCBI Taxonomy" id="94130"/>
    <lineage>
        <taxon>Eukaryota</taxon>
        <taxon>Fungi</taxon>
        <taxon>Fungi incertae sedis</taxon>
        <taxon>Mucoromycota</taxon>
        <taxon>Glomeromycotina</taxon>
        <taxon>Glomeromycetes</taxon>
        <taxon>Glomerales</taxon>
        <taxon>Glomeraceae</taxon>
        <taxon>Rhizophagus</taxon>
    </lineage>
</organism>
<evidence type="ECO:0000313" key="2">
    <source>
        <dbReference type="Proteomes" id="UP000247702"/>
    </source>
</evidence>
<protein>
    <recommendedName>
        <fullName evidence="3">F-box domain-containing protein</fullName>
    </recommendedName>
</protein>
<sequence>MTCSKIFSGDLPELTYEVITNFQDDFSTLHSCILVNRLWCRLSIPLLWEDPFSIPTENYNFIKIYLHKLSGELKTKFDEYKINENFLSSDTLFNYPSFIKHMNILKIMYSVEKWAETAVRILKYENRYFAQNIDSSSVDDFKKLINISIFKIFIENDEVNLNTLEIETPVFYDSCFCDILKLILQNKNFIQNNIKNLKLYLCNSSDFSSSYNYENTIIKNYISQIINLNQNLKKISLCHDNLPLYQSILTSKDFNYSNTLNTIIFSCVNFNREINLNDVFEQLNVLESVHIIYCSFNTSFIQQVVNLTKPFKLKSLFINEILSIESLQLLLQKSGCYLENCGYGFELYNLFLKQKLLELFVKYCRNIKFLDLCEYENQLAYPIFNLIENNKQNLNYLSINIFQVLILSTDITNYISCSSFILKNLGQVLPSRLEYLSLTLRIKANDFCFFLKSSQNTFINKLLINNKEGEDILPYIKKYIMKKRKVKYLAIMDSAFENTSFHYNFNNNDLFCLKDEVEEFRLYDIKVQNYDDSLIGVYNYIKEID</sequence>
<evidence type="ECO:0008006" key="3">
    <source>
        <dbReference type="Google" id="ProtNLM"/>
    </source>
</evidence>
<keyword evidence="2" id="KW-1185">Reference proteome</keyword>
<dbReference type="STRING" id="94130.A0A2Z6RZT3"/>
<reference evidence="1 2" key="1">
    <citation type="submission" date="2017-11" db="EMBL/GenBank/DDBJ databases">
        <title>The genome of Rhizophagus clarus HR1 reveals common genetic basis of auxotrophy among arbuscular mycorrhizal fungi.</title>
        <authorList>
            <person name="Kobayashi Y."/>
        </authorList>
    </citation>
    <scope>NUCLEOTIDE SEQUENCE [LARGE SCALE GENOMIC DNA]</scope>
    <source>
        <strain evidence="1 2">HR1</strain>
    </source>
</reference>
<name>A0A2Z6RZT3_9GLOM</name>